<dbReference type="RefSeq" id="WP_066469457.1">
    <property type="nucleotide sequence ID" value="NZ_CBCRUZ010000005.1"/>
</dbReference>
<dbReference type="PRINTS" id="PR00455">
    <property type="entry name" value="HTHTETR"/>
</dbReference>
<dbReference type="InterPro" id="IPR001647">
    <property type="entry name" value="HTH_TetR"/>
</dbReference>
<dbReference type="SUPFAM" id="SSF46689">
    <property type="entry name" value="Homeodomain-like"/>
    <property type="match status" value="1"/>
</dbReference>
<sequence>MAYIEAALRRPLLIAAARSAFAQEGVANTSLRAVATEAGVSLGTLQHVFPTKELLLRAVIEDVVDEIARVLESSVDPEHGLEHAIRTALTTFWQQLVETQRGLQLMQYELTVHALRAAGQDELARWQYERYADTIAGWCQRAAHAAGETCRIPFGRLARIILAGMDGLILQYVCDPNPQRAREDLDTLIEAFVGSTRD</sequence>
<evidence type="ECO:0000259" key="5">
    <source>
        <dbReference type="PROSITE" id="PS50977"/>
    </source>
</evidence>
<keyword evidence="2 4" id="KW-0238">DNA-binding</keyword>
<dbReference type="InterPro" id="IPR009057">
    <property type="entry name" value="Homeodomain-like_sf"/>
</dbReference>
<keyword evidence="7" id="KW-1185">Reference proteome</keyword>
<dbReference type="Proteomes" id="UP000887023">
    <property type="component" value="Chromosome"/>
</dbReference>
<dbReference type="InterPro" id="IPR050109">
    <property type="entry name" value="HTH-type_TetR-like_transc_reg"/>
</dbReference>
<dbReference type="Pfam" id="PF00440">
    <property type="entry name" value="TetR_N"/>
    <property type="match status" value="1"/>
</dbReference>
<dbReference type="EMBL" id="CP079105">
    <property type="protein sequence ID" value="QXQ13666.1"/>
    <property type="molecule type" value="Genomic_DNA"/>
</dbReference>
<organism evidence="6 7">
    <name type="scientific">Skermania pinensis</name>
    <dbReference type="NCBI Taxonomy" id="39122"/>
    <lineage>
        <taxon>Bacteria</taxon>
        <taxon>Bacillati</taxon>
        <taxon>Actinomycetota</taxon>
        <taxon>Actinomycetes</taxon>
        <taxon>Mycobacteriales</taxon>
        <taxon>Gordoniaceae</taxon>
        <taxon>Skermania</taxon>
    </lineage>
</organism>
<evidence type="ECO:0000313" key="7">
    <source>
        <dbReference type="Proteomes" id="UP000887023"/>
    </source>
</evidence>
<dbReference type="PROSITE" id="PS50977">
    <property type="entry name" value="HTH_TETR_2"/>
    <property type="match status" value="1"/>
</dbReference>
<reference evidence="6" key="1">
    <citation type="submission" date="2021-07" db="EMBL/GenBank/DDBJ databases">
        <title>Candidatus Kaistella beijingensis sp. nov. isolated from a municipal wastewater treatment plant is involved in sludge foaming.</title>
        <authorList>
            <person name="Song Y."/>
            <person name="Liu S.-J."/>
        </authorList>
    </citation>
    <scope>NUCLEOTIDE SEQUENCE</scope>
    <source>
        <strain evidence="6">DSM 43998</strain>
    </source>
</reference>
<dbReference type="InterPro" id="IPR041583">
    <property type="entry name" value="TetR_C_31"/>
</dbReference>
<dbReference type="Gene3D" id="1.10.357.10">
    <property type="entry name" value="Tetracycline Repressor, domain 2"/>
    <property type="match status" value="1"/>
</dbReference>
<dbReference type="SUPFAM" id="SSF48498">
    <property type="entry name" value="Tetracyclin repressor-like, C-terminal domain"/>
    <property type="match status" value="1"/>
</dbReference>
<dbReference type="PANTHER" id="PTHR30055">
    <property type="entry name" value="HTH-TYPE TRANSCRIPTIONAL REGULATOR RUTR"/>
    <property type="match status" value="1"/>
</dbReference>
<gene>
    <name evidence="6" type="ORF">KV203_17990</name>
</gene>
<keyword evidence="3" id="KW-0804">Transcription</keyword>
<feature type="DNA-binding region" description="H-T-H motif" evidence="4">
    <location>
        <begin position="30"/>
        <end position="49"/>
    </location>
</feature>
<name>A0ABX8SDC2_9ACTN</name>
<dbReference type="PANTHER" id="PTHR30055:SF234">
    <property type="entry name" value="HTH-TYPE TRANSCRIPTIONAL REGULATOR BETI"/>
    <property type="match status" value="1"/>
</dbReference>
<evidence type="ECO:0000256" key="1">
    <source>
        <dbReference type="ARBA" id="ARBA00023015"/>
    </source>
</evidence>
<evidence type="ECO:0000256" key="4">
    <source>
        <dbReference type="PROSITE-ProRule" id="PRU00335"/>
    </source>
</evidence>
<keyword evidence="1" id="KW-0805">Transcription regulation</keyword>
<evidence type="ECO:0000256" key="2">
    <source>
        <dbReference type="ARBA" id="ARBA00023125"/>
    </source>
</evidence>
<dbReference type="Pfam" id="PF17940">
    <property type="entry name" value="TetR_C_31"/>
    <property type="match status" value="1"/>
</dbReference>
<dbReference type="InterPro" id="IPR036271">
    <property type="entry name" value="Tet_transcr_reg_TetR-rel_C_sf"/>
</dbReference>
<evidence type="ECO:0000313" key="6">
    <source>
        <dbReference type="EMBL" id="QXQ13666.1"/>
    </source>
</evidence>
<feature type="domain" description="HTH tetR-type" evidence="5">
    <location>
        <begin position="7"/>
        <end position="67"/>
    </location>
</feature>
<protein>
    <submittedName>
        <fullName evidence="6">TetR/AcrR family transcriptional regulator</fullName>
    </submittedName>
</protein>
<proteinExistence type="predicted"/>
<evidence type="ECO:0000256" key="3">
    <source>
        <dbReference type="ARBA" id="ARBA00023163"/>
    </source>
</evidence>
<accession>A0ABX8SDC2</accession>